<organism evidence="2 3">
    <name type="scientific">Parvularcula dongshanensis</name>
    <dbReference type="NCBI Taxonomy" id="1173995"/>
    <lineage>
        <taxon>Bacteria</taxon>
        <taxon>Pseudomonadati</taxon>
        <taxon>Pseudomonadota</taxon>
        <taxon>Alphaproteobacteria</taxon>
        <taxon>Parvularculales</taxon>
        <taxon>Parvularculaceae</taxon>
        <taxon>Parvularcula</taxon>
    </lineage>
</organism>
<dbReference type="InterPro" id="IPR007296">
    <property type="entry name" value="DUF403"/>
</dbReference>
<dbReference type="Pfam" id="PF04168">
    <property type="entry name" value="Alpha-E"/>
    <property type="match status" value="1"/>
</dbReference>
<dbReference type="AlphaFoldDB" id="A0A840I4U3"/>
<dbReference type="PANTHER" id="PTHR34595">
    <property type="entry name" value="BLR5612 PROTEIN"/>
    <property type="match status" value="1"/>
</dbReference>
<dbReference type="Proteomes" id="UP000563524">
    <property type="component" value="Unassembled WGS sequence"/>
</dbReference>
<evidence type="ECO:0000259" key="1">
    <source>
        <dbReference type="Pfam" id="PF04168"/>
    </source>
</evidence>
<dbReference type="InterPro" id="IPR051680">
    <property type="entry name" value="ATP-dep_Glu-Cys_Ligase-2"/>
</dbReference>
<reference evidence="2 3" key="1">
    <citation type="submission" date="2020-08" db="EMBL/GenBank/DDBJ databases">
        <title>Genomic Encyclopedia of Type Strains, Phase IV (KMG-IV): sequencing the most valuable type-strain genomes for metagenomic binning, comparative biology and taxonomic classification.</title>
        <authorList>
            <person name="Goeker M."/>
        </authorList>
    </citation>
    <scope>NUCLEOTIDE SEQUENCE [LARGE SCALE GENOMIC DNA]</scope>
    <source>
        <strain evidence="2 3">DSM 102850</strain>
    </source>
</reference>
<sequence length="306" mass="34257">MLSRTAANLYWMSRYVERADATARLLTMGARMTMLPGAAARGDWQSVLQAAAAGMPEGDVIGRREAIRHLLLDGEGGSIRACLIRARANGRAERTALTSQMWEALNDDWRHLDTVTEAEASQHLPAYIDWAHRRAATFRGATETTMLRDDRYDFVRLGGQLERAAMTLRLLEVKYLALLPERDVIGGARDLYQWTALLLAASALRAYHHVYRGDYAPWNVADLLVLNREFPRSAAFCIERVRGALGRLEDRYGQRHACHDQVEALNARLAGVTMEQVFADGLHEFVTATLSEVLSLHATIGEAYDF</sequence>
<evidence type="ECO:0000313" key="2">
    <source>
        <dbReference type="EMBL" id="MBB4659382.1"/>
    </source>
</evidence>
<feature type="domain" description="DUF403" evidence="1">
    <location>
        <begin position="1"/>
        <end position="304"/>
    </location>
</feature>
<accession>A0A840I4U3</accession>
<evidence type="ECO:0000313" key="3">
    <source>
        <dbReference type="Proteomes" id="UP000563524"/>
    </source>
</evidence>
<protein>
    <submittedName>
        <fullName evidence="2">Putative alpha-E superfamily protein</fullName>
    </submittedName>
</protein>
<gene>
    <name evidence="2" type="ORF">GGQ59_001907</name>
</gene>
<dbReference type="PANTHER" id="PTHR34595:SF7">
    <property type="entry name" value="SLL1039 PROTEIN"/>
    <property type="match status" value="1"/>
</dbReference>
<comment type="caution">
    <text evidence="2">The sequence shown here is derived from an EMBL/GenBank/DDBJ whole genome shotgun (WGS) entry which is preliminary data.</text>
</comment>
<name>A0A840I4U3_9PROT</name>
<dbReference type="RefSeq" id="WP_183817905.1">
    <property type="nucleotide sequence ID" value="NZ_JACHOB010000003.1"/>
</dbReference>
<dbReference type="EMBL" id="JACHOB010000003">
    <property type="protein sequence ID" value="MBB4659382.1"/>
    <property type="molecule type" value="Genomic_DNA"/>
</dbReference>
<proteinExistence type="predicted"/>
<keyword evidence="3" id="KW-1185">Reference proteome</keyword>